<dbReference type="Pfam" id="PF14237">
    <property type="entry name" value="GYF_2"/>
    <property type="match status" value="1"/>
</dbReference>
<evidence type="ECO:0000259" key="4">
    <source>
        <dbReference type="Pfam" id="PF14237"/>
    </source>
</evidence>
<proteinExistence type="inferred from homology"/>
<feature type="transmembrane region" description="Helical" evidence="3">
    <location>
        <begin position="115"/>
        <end position="140"/>
    </location>
</feature>
<keyword evidence="3" id="KW-0472">Membrane</keyword>
<gene>
    <name evidence="5" type="ORF">GCM10022229_17460</name>
</gene>
<comment type="caution">
    <text evidence="5">The sequence shown here is derived from an EMBL/GenBank/DDBJ whole genome shotgun (WGS) entry which is preliminary data.</text>
</comment>
<sequence length="255" mass="26957">MPAPKGKGETGDDMTDWYYHDPAQGGRVGPLSAGQMRERYVDRRIQADTLAWHAGVQEWQPLERFAEELALHTVRPDAARPPPLPPPPPPGVASRPGPGVGGAAPPPKRGLSGCAIVAIVAAVAAVPVIAILAAIAVPAYHDYTIRANSTAGIIGAASAMQRAVEEFSQAHGRCPGDNDFAPLLQRFQAQDKGPTVHFGTLAGGNCAFEFTLHGDSAVEGRTLVYEAVRDGDLVDWDCSGGDLPDRYRPVPCRGD</sequence>
<evidence type="ECO:0000313" key="5">
    <source>
        <dbReference type="EMBL" id="GAA3924105.1"/>
    </source>
</evidence>
<feature type="domain" description="GYF" evidence="4">
    <location>
        <begin position="17"/>
        <end position="67"/>
    </location>
</feature>
<organism evidence="5 6">
    <name type="scientific">Luteimonas lutimaris</name>
    <dbReference type="NCBI Taxonomy" id="698645"/>
    <lineage>
        <taxon>Bacteria</taxon>
        <taxon>Pseudomonadati</taxon>
        <taxon>Pseudomonadota</taxon>
        <taxon>Gammaproteobacteria</taxon>
        <taxon>Lysobacterales</taxon>
        <taxon>Lysobacteraceae</taxon>
        <taxon>Luteimonas</taxon>
    </lineage>
</organism>
<dbReference type="Proteomes" id="UP001501727">
    <property type="component" value="Unassembled WGS sequence"/>
</dbReference>
<feature type="compositionally biased region" description="Pro residues" evidence="2">
    <location>
        <begin position="79"/>
        <end position="91"/>
    </location>
</feature>
<dbReference type="InterPro" id="IPR025640">
    <property type="entry name" value="GYF_2"/>
</dbReference>
<protein>
    <submittedName>
        <fullName evidence="5">Pilin</fullName>
    </submittedName>
</protein>
<feature type="region of interest" description="Disordered" evidence="2">
    <location>
        <begin position="76"/>
        <end position="105"/>
    </location>
</feature>
<reference evidence="6" key="1">
    <citation type="journal article" date="2019" name="Int. J. Syst. Evol. Microbiol.">
        <title>The Global Catalogue of Microorganisms (GCM) 10K type strain sequencing project: providing services to taxonomists for standard genome sequencing and annotation.</title>
        <authorList>
            <consortium name="The Broad Institute Genomics Platform"/>
            <consortium name="The Broad Institute Genome Sequencing Center for Infectious Disease"/>
            <person name="Wu L."/>
            <person name="Ma J."/>
        </authorList>
    </citation>
    <scope>NUCLEOTIDE SEQUENCE [LARGE SCALE GENOMIC DNA]</scope>
    <source>
        <strain evidence="6">JCM 16916</strain>
    </source>
</reference>
<evidence type="ECO:0000256" key="2">
    <source>
        <dbReference type="SAM" id="MobiDB-lite"/>
    </source>
</evidence>
<dbReference type="SUPFAM" id="SSF54523">
    <property type="entry name" value="Pili subunits"/>
    <property type="match status" value="1"/>
</dbReference>
<name>A0ABP7MIL0_9GAMM</name>
<feature type="region of interest" description="Disordered" evidence="2">
    <location>
        <begin position="1"/>
        <end position="31"/>
    </location>
</feature>
<comment type="similarity">
    <text evidence="1">Belongs to the N-Me-Phe pilin family.</text>
</comment>
<dbReference type="InterPro" id="IPR045584">
    <property type="entry name" value="Pilin-like"/>
</dbReference>
<evidence type="ECO:0000256" key="3">
    <source>
        <dbReference type="SAM" id="Phobius"/>
    </source>
</evidence>
<evidence type="ECO:0000256" key="1">
    <source>
        <dbReference type="ARBA" id="ARBA00005233"/>
    </source>
</evidence>
<accession>A0ABP7MIL0</accession>
<evidence type="ECO:0000313" key="6">
    <source>
        <dbReference type="Proteomes" id="UP001501727"/>
    </source>
</evidence>
<keyword evidence="6" id="KW-1185">Reference proteome</keyword>
<keyword evidence="3" id="KW-1133">Transmembrane helix</keyword>
<dbReference type="Pfam" id="PF00114">
    <property type="entry name" value="Pilin"/>
    <property type="match status" value="1"/>
</dbReference>
<dbReference type="InterPro" id="IPR001082">
    <property type="entry name" value="Pilin"/>
</dbReference>
<keyword evidence="3" id="KW-0812">Transmembrane</keyword>
<dbReference type="Gene3D" id="3.30.700.10">
    <property type="entry name" value="Glycoprotein, Type 4 Pilin"/>
    <property type="match status" value="1"/>
</dbReference>
<dbReference type="EMBL" id="BAAAZU010000008">
    <property type="protein sequence ID" value="GAA3924105.1"/>
    <property type="molecule type" value="Genomic_DNA"/>
</dbReference>
<feature type="compositionally biased region" description="Basic and acidic residues" evidence="2">
    <location>
        <begin position="1"/>
        <end position="10"/>
    </location>
</feature>